<reference evidence="1" key="1">
    <citation type="submission" date="2015-10" db="EMBL/GenBank/DDBJ databases">
        <authorList>
            <person name="Gilbert D.G."/>
        </authorList>
    </citation>
    <scope>NUCLEOTIDE SEQUENCE</scope>
</reference>
<dbReference type="EMBL" id="CZQC01000061">
    <property type="protein sequence ID" value="CUS42181.1"/>
    <property type="molecule type" value="Genomic_DNA"/>
</dbReference>
<accession>A0A160TDT6</accession>
<dbReference type="InterPro" id="IPR007433">
    <property type="entry name" value="DUF481"/>
</dbReference>
<evidence type="ECO:0000313" key="1">
    <source>
        <dbReference type="EMBL" id="CUS42181.1"/>
    </source>
</evidence>
<proteinExistence type="predicted"/>
<protein>
    <recommendedName>
        <fullName evidence="2">DUF481 domain-containing protein</fullName>
    </recommendedName>
</protein>
<dbReference type="AlphaFoldDB" id="A0A160TDT6"/>
<gene>
    <name evidence="1" type="ORF">MGWOODY_Tha1463</name>
</gene>
<name>A0A160TDT6_9ZZZZ</name>
<sequence length="237" mass="26403">MLKQTTLLAALLATPFAVMAAEEQGPWTGAAELGTIFTSGNTETQSINGNFGVKHDGEVWDSELKLQALTSKEDGTTSKEKYSGLVQFDRNYTEHSYLAIVAQQERARFSGYTYQSTISAGYGYRIINEDNMELDAEIGPGYRRDKLEATDEIQEEAIGRFALNYHWTIREGVKFVELFSVESGDSNTIYKSETGLQSQINGSLATKLTYKVKYVEEVPADKENTDSEFGVTLVYSF</sequence>
<evidence type="ECO:0008006" key="2">
    <source>
        <dbReference type="Google" id="ProtNLM"/>
    </source>
</evidence>
<dbReference type="Pfam" id="PF04338">
    <property type="entry name" value="DUF481"/>
    <property type="match status" value="1"/>
</dbReference>
<organism evidence="1">
    <name type="scientific">hydrothermal vent metagenome</name>
    <dbReference type="NCBI Taxonomy" id="652676"/>
    <lineage>
        <taxon>unclassified sequences</taxon>
        <taxon>metagenomes</taxon>
        <taxon>ecological metagenomes</taxon>
    </lineage>
</organism>